<dbReference type="Gene3D" id="3.20.20.140">
    <property type="entry name" value="Metal-dependent hydrolases"/>
    <property type="match status" value="1"/>
</dbReference>
<dbReference type="EMBL" id="MQWB01000001">
    <property type="protein sequence ID" value="OZC02626.1"/>
    <property type="molecule type" value="Genomic_DNA"/>
</dbReference>
<proteinExistence type="predicted"/>
<dbReference type="PANTHER" id="PTHR43135:SF3">
    <property type="entry name" value="ALPHA-D-RIBOSE 1-METHYLPHOSPHONATE 5-TRIPHOSPHATE DIPHOSPHATASE"/>
    <property type="match status" value="1"/>
</dbReference>
<evidence type="ECO:0000313" key="3">
    <source>
        <dbReference type="EMBL" id="OZC02626.1"/>
    </source>
</evidence>
<dbReference type="InterPro" id="IPR032466">
    <property type="entry name" value="Metal_Hydrolase"/>
</dbReference>
<dbReference type="Proteomes" id="UP000216446">
    <property type="component" value="Unassembled WGS sequence"/>
</dbReference>
<comment type="caution">
    <text evidence="3">The sequence shown here is derived from an EMBL/GenBank/DDBJ whole genome shotgun (WGS) entry which is preliminary data.</text>
</comment>
<dbReference type="OrthoDB" id="783596at2"/>
<dbReference type="InterPro" id="IPR006680">
    <property type="entry name" value="Amidohydro-rel"/>
</dbReference>
<evidence type="ECO:0000313" key="4">
    <source>
        <dbReference type="Proteomes" id="UP000216446"/>
    </source>
</evidence>
<feature type="chain" id="PRO_5012333605" evidence="1">
    <location>
        <begin position="22"/>
        <end position="445"/>
    </location>
</feature>
<evidence type="ECO:0000259" key="2">
    <source>
        <dbReference type="Pfam" id="PF01979"/>
    </source>
</evidence>
<dbReference type="Gene3D" id="2.30.40.10">
    <property type="entry name" value="Urease, subunit C, domain 1"/>
    <property type="match status" value="1"/>
</dbReference>
<dbReference type="SUPFAM" id="SSF51556">
    <property type="entry name" value="Metallo-dependent hydrolases"/>
    <property type="match status" value="1"/>
</dbReference>
<organism evidence="3 4">
    <name type="scientific">Rubricoccus marinus</name>
    <dbReference type="NCBI Taxonomy" id="716817"/>
    <lineage>
        <taxon>Bacteria</taxon>
        <taxon>Pseudomonadati</taxon>
        <taxon>Rhodothermota</taxon>
        <taxon>Rhodothermia</taxon>
        <taxon>Rhodothermales</taxon>
        <taxon>Rubricoccaceae</taxon>
        <taxon>Rubricoccus</taxon>
    </lineage>
</organism>
<keyword evidence="3" id="KW-0378">Hydrolase</keyword>
<accession>A0A259TY56</accession>
<dbReference type="SUPFAM" id="SSF51338">
    <property type="entry name" value="Composite domain of metallo-dependent hydrolases"/>
    <property type="match status" value="1"/>
</dbReference>
<dbReference type="PANTHER" id="PTHR43135">
    <property type="entry name" value="ALPHA-D-RIBOSE 1-METHYLPHOSPHONATE 5-TRIPHOSPHATE DIPHOSPHATASE"/>
    <property type="match status" value="1"/>
</dbReference>
<dbReference type="GO" id="GO:0016810">
    <property type="term" value="F:hydrolase activity, acting on carbon-nitrogen (but not peptide) bonds"/>
    <property type="evidence" value="ECO:0007669"/>
    <property type="project" value="InterPro"/>
</dbReference>
<dbReference type="AlphaFoldDB" id="A0A259TY56"/>
<keyword evidence="1" id="KW-0732">Signal</keyword>
<name>A0A259TY56_9BACT</name>
<dbReference type="InterPro" id="IPR011059">
    <property type="entry name" value="Metal-dep_hydrolase_composite"/>
</dbReference>
<evidence type="ECO:0000256" key="1">
    <source>
        <dbReference type="SAM" id="SignalP"/>
    </source>
</evidence>
<feature type="signal peptide" evidence="1">
    <location>
        <begin position="1"/>
        <end position="21"/>
    </location>
</feature>
<reference evidence="3 4" key="1">
    <citation type="submission" date="2016-11" db="EMBL/GenBank/DDBJ databases">
        <title>Study of marine rhodopsin-containing bacteria.</title>
        <authorList>
            <person name="Yoshizawa S."/>
            <person name="Kumagai Y."/>
            <person name="Kogure K."/>
        </authorList>
    </citation>
    <scope>NUCLEOTIDE SEQUENCE [LARGE SCALE GENOMIC DNA]</scope>
    <source>
        <strain evidence="3 4">SG-29</strain>
    </source>
</reference>
<dbReference type="InterPro" id="IPR051781">
    <property type="entry name" value="Metallo-dep_Hydrolase"/>
</dbReference>
<gene>
    <name evidence="3" type="ORF">BSZ36_06335</name>
</gene>
<keyword evidence="4" id="KW-1185">Reference proteome</keyword>
<feature type="domain" description="Amidohydrolase-related" evidence="2">
    <location>
        <begin position="291"/>
        <end position="415"/>
    </location>
</feature>
<dbReference type="Pfam" id="PF01979">
    <property type="entry name" value="Amidohydro_1"/>
    <property type="match status" value="1"/>
</dbReference>
<dbReference type="InParanoid" id="A0A259TY56"/>
<protein>
    <submittedName>
        <fullName evidence="3">Amidohydrolase</fullName>
    </submittedName>
</protein>
<sequence length="445" mass="46799">MRLIALAFLVLASGLASGAAAQDPSYRYETGTYAITNARIQTVTNGVIERGTVVIRDGEIEAVGSGVQAPADATVLDASGLTVYPGMIDGGTSIGLTEINSVEVTVDNNEIGDIVPQVKALTAVNPSSTHIPVTRVGGVTHAVVKPSGGAMPGTAALVHLVGYSPAQMDAGFEAVVVNFPRSGRRGRFDRRTDEAIKKANEKAVETIDEFWAEAVRYAAIDSARTASGAREPLPYAPEAAALLPVLRGVTPLMVEANSAADITAALKWIEEKGVRAVLTGAAEGWRVADEIAASGVPVITGPSTGLPTRASDRYSRAYENAGLMHAAGVTVALRSDESENVRNLPFQAGFAAAYGMQHGYTAQDALESVTIIPARIMGLDSQIGSIEVGKRASLFVATGDPFEPATQITHLFIEGVRVPIDSRHIRLYDEYLDREPALSLPGEPR</sequence>